<gene>
    <name evidence="2" type="primary">pilX</name>
    <name evidence="2" type="ORF">TUM4630_23020</name>
</gene>
<organism evidence="2 3">
    <name type="scientific">Shewanella algidipiscicola</name>
    <dbReference type="NCBI Taxonomy" id="614070"/>
    <lineage>
        <taxon>Bacteria</taxon>
        <taxon>Pseudomonadati</taxon>
        <taxon>Pseudomonadota</taxon>
        <taxon>Gammaproteobacteria</taxon>
        <taxon>Alteromonadales</taxon>
        <taxon>Shewanellaceae</taxon>
        <taxon>Shewanella</taxon>
    </lineage>
</organism>
<protein>
    <submittedName>
        <fullName evidence="2">Pilus assembly protein PilX</fullName>
    </submittedName>
</protein>
<reference evidence="2 3" key="1">
    <citation type="submission" date="2021-05" db="EMBL/GenBank/DDBJ databases">
        <title>Molecular characterization for Shewanella algae harboring chromosomal blaOXA-55-like strains isolated from clinical and environment sample.</title>
        <authorList>
            <person name="Ohama Y."/>
            <person name="Aoki K."/>
            <person name="Harada S."/>
            <person name="Moriya K."/>
            <person name="Ishii Y."/>
            <person name="Tateda K."/>
        </authorList>
    </citation>
    <scope>NUCLEOTIDE SEQUENCE [LARGE SCALE GENOMIC DNA]</scope>
    <source>
        <strain evidence="2 3">LMG 23746</strain>
    </source>
</reference>
<comment type="caution">
    <text evidence="2">The sequence shown here is derived from an EMBL/GenBank/DDBJ whole genome shotgun (WGS) entry which is preliminary data.</text>
</comment>
<evidence type="ECO:0000313" key="2">
    <source>
        <dbReference type="EMBL" id="GIU47916.1"/>
    </source>
</evidence>
<dbReference type="EMBL" id="BPFB01000025">
    <property type="protein sequence ID" value="GIU47916.1"/>
    <property type="molecule type" value="Genomic_DNA"/>
</dbReference>
<proteinExistence type="predicted"/>
<dbReference type="Proteomes" id="UP000761574">
    <property type="component" value="Unassembled WGS sequence"/>
</dbReference>
<keyword evidence="3" id="KW-1185">Reference proteome</keyword>
<sequence>MNMQKQKGVVLFFSLIVLIIMTVIGVALAVNSTQSLRMAGAGTERIEAKALADGGIAAVLLDKTPAFFASMSAIDNGNNYSGGTQVLTPLPLVDDGAGGLKVDPKNVSCQRIDDASGTDLFECRRIEISSQVSFGRDKLGQLTVVTGIEQQVLKGSGI</sequence>
<name>A0ABQ4PJJ3_9GAMM</name>
<evidence type="ECO:0000313" key="3">
    <source>
        <dbReference type="Proteomes" id="UP000761574"/>
    </source>
</evidence>
<evidence type="ECO:0000259" key="1">
    <source>
        <dbReference type="Pfam" id="PF14341"/>
    </source>
</evidence>
<dbReference type="InterPro" id="IPR025746">
    <property type="entry name" value="PilX_N_dom"/>
</dbReference>
<feature type="domain" description="Type 4 fimbrial biogenesis protein PilX N-terminal" evidence="1">
    <location>
        <begin position="7"/>
        <end position="56"/>
    </location>
</feature>
<dbReference type="Pfam" id="PF14341">
    <property type="entry name" value="PilX_N"/>
    <property type="match status" value="1"/>
</dbReference>
<accession>A0ABQ4PJJ3</accession>